<organism evidence="3 4">
    <name type="scientific">Dryococelus australis</name>
    <dbReference type="NCBI Taxonomy" id="614101"/>
    <lineage>
        <taxon>Eukaryota</taxon>
        <taxon>Metazoa</taxon>
        <taxon>Ecdysozoa</taxon>
        <taxon>Arthropoda</taxon>
        <taxon>Hexapoda</taxon>
        <taxon>Insecta</taxon>
        <taxon>Pterygota</taxon>
        <taxon>Neoptera</taxon>
        <taxon>Polyneoptera</taxon>
        <taxon>Phasmatodea</taxon>
        <taxon>Verophasmatodea</taxon>
        <taxon>Anareolatae</taxon>
        <taxon>Phasmatidae</taxon>
        <taxon>Eurycanthinae</taxon>
        <taxon>Dryococelus</taxon>
    </lineage>
</organism>
<dbReference type="Gene3D" id="1.10.238.10">
    <property type="entry name" value="EF-hand"/>
    <property type="match status" value="1"/>
</dbReference>
<accession>A0ABQ9HM80</accession>
<dbReference type="Proteomes" id="UP001159363">
    <property type="component" value="Chromosome X"/>
</dbReference>
<sequence>MVSRYKLFLKFQIDKNCDGYIDLAELKDALEVCGFKLPGWKVRQMVEDFDRKYPSVHQGSLSFDEFEKVLSVNMTKA</sequence>
<dbReference type="InterPro" id="IPR002048">
    <property type="entry name" value="EF_hand_dom"/>
</dbReference>
<dbReference type="PROSITE" id="PS00018">
    <property type="entry name" value="EF_HAND_1"/>
    <property type="match status" value="1"/>
</dbReference>
<dbReference type="SUPFAM" id="SSF47473">
    <property type="entry name" value="EF-hand"/>
    <property type="match status" value="1"/>
</dbReference>
<dbReference type="InterPro" id="IPR011992">
    <property type="entry name" value="EF-hand-dom_pair"/>
</dbReference>
<keyword evidence="4" id="KW-1185">Reference proteome</keyword>
<protein>
    <recommendedName>
        <fullName evidence="2">EF-hand domain-containing protein</fullName>
    </recommendedName>
</protein>
<evidence type="ECO:0000313" key="3">
    <source>
        <dbReference type="EMBL" id="KAJ8885352.1"/>
    </source>
</evidence>
<name>A0ABQ9HM80_9NEOP</name>
<evidence type="ECO:0000256" key="1">
    <source>
        <dbReference type="ARBA" id="ARBA00022837"/>
    </source>
</evidence>
<reference evidence="3 4" key="1">
    <citation type="submission" date="2023-02" db="EMBL/GenBank/DDBJ databases">
        <title>LHISI_Scaffold_Assembly.</title>
        <authorList>
            <person name="Stuart O.P."/>
            <person name="Cleave R."/>
            <person name="Magrath M.J.L."/>
            <person name="Mikheyev A.S."/>
        </authorList>
    </citation>
    <scope>NUCLEOTIDE SEQUENCE [LARGE SCALE GENOMIC DNA]</scope>
    <source>
        <strain evidence="3">Daus_M_001</strain>
        <tissue evidence="3">Leg muscle</tissue>
    </source>
</reference>
<evidence type="ECO:0000259" key="2">
    <source>
        <dbReference type="PROSITE" id="PS50222"/>
    </source>
</evidence>
<proteinExistence type="predicted"/>
<dbReference type="Pfam" id="PF13499">
    <property type="entry name" value="EF-hand_7"/>
    <property type="match status" value="1"/>
</dbReference>
<dbReference type="PROSITE" id="PS50222">
    <property type="entry name" value="EF_HAND_2"/>
    <property type="match status" value="1"/>
</dbReference>
<keyword evidence="1" id="KW-0106">Calcium</keyword>
<dbReference type="EMBL" id="JARBHB010000004">
    <property type="protein sequence ID" value="KAJ8885352.1"/>
    <property type="molecule type" value="Genomic_DNA"/>
</dbReference>
<comment type="caution">
    <text evidence="3">The sequence shown here is derived from an EMBL/GenBank/DDBJ whole genome shotgun (WGS) entry which is preliminary data.</text>
</comment>
<feature type="domain" description="EF-hand" evidence="2">
    <location>
        <begin position="12"/>
        <end position="36"/>
    </location>
</feature>
<evidence type="ECO:0000313" key="4">
    <source>
        <dbReference type="Proteomes" id="UP001159363"/>
    </source>
</evidence>
<gene>
    <name evidence="3" type="ORF">PR048_011549</name>
</gene>
<dbReference type="InterPro" id="IPR018247">
    <property type="entry name" value="EF_Hand_1_Ca_BS"/>
</dbReference>